<evidence type="ECO:0000313" key="5">
    <source>
        <dbReference type="Proteomes" id="UP001293718"/>
    </source>
</evidence>
<gene>
    <name evidence="4" type="ORF">SM757_25770</name>
</gene>
<dbReference type="InterPro" id="IPR036390">
    <property type="entry name" value="WH_DNA-bd_sf"/>
</dbReference>
<dbReference type="InterPro" id="IPR036388">
    <property type="entry name" value="WH-like_DNA-bd_sf"/>
</dbReference>
<dbReference type="Pfam" id="PF01051">
    <property type="entry name" value="Rep3_N"/>
    <property type="match status" value="1"/>
</dbReference>
<feature type="domain" description="Initiator Rep protein WH1" evidence="3">
    <location>
        <begin position="14"/>
        <end position="154"/>
    </location>
</feature>
<dbReference type="EMBL" id="JAXOJX010000055">
    <property type="protein sequence ID" value="MDZ5459994.1"/>
    <property type="molecule type" value="Genomic_DNA"/>
</dbReference>
<comment type="caution">
    <text evidence="4">The sequence shown here is derived from an EMBL/GenBank/DDBJ whole genome shotgun (WGS) entry which is preliminary data.</text>
</comment>
<dbReference type="RefSeq" id="WP_322467589.1">
    <property type="nucleotide sequence ID" value="NZ_JAXOJX010000055.1"/>
</dbReference>
<dbReference type="Proteomes" id="UP001293718">
    <property type="component" value="Unassembled WGS sequence"/>
</dbReference>
<accession>A0ABU5IM84</accession>
<dbReference type="Gene3D" id="1.10.10.10">
    <property type="entry name" value="Winged helix-like DNA-binding domain superfamily/Winged helix DNA-binding domain"/>
    <property type="match status" value="1"/>
</dbReference>
<evidence type="ECO:0000313" key="4">
    <source>
        <dbReference type="EMBL" id="MDZ5459994.1"/>
    </source>
</evidence>
<evidence type="ECO:0000256" key="1">
    <source>
        <dbReference type="ARBA" id="ARBA00038283"/>
    </source>
</evidence>
<dbReference type="SUPFAM" id="SSF46785">
    <property type="entry name" value="Winged helix' DNA-binding domain"/>
    <property type="match status" value="1"/>
</dbReference>
<evidence type="ECO:0000256" key="2">
    <source>
        <dbReference type="SAM" id="MobiDB-lite"/>
    </source>
</evidence>
<feature type="region of interest" description="Disordered" evidence="2">
    <location>
        <begin position="329"/>
        <end position="369"/>
    </location>
</feature>
<dbReference type="Pfam" id="PF21205">
    <property type="entry name" value="Rep3_C"/>
    <property type="match status" value="1"/>
</dbReference>
<organism evidence="4 5">
    <name type="scientific">Azohydromonas lata</name>
    <dbReference type="NCBI Taxonomy" id="45677"/>
    <lineage>
        <taxon>Bacteria</taxon>
        <taxon>Pseudomonadati</taxon>
        <taxon>Pseudomonadota</taxon>
        <taxon>Betaproteobacteria</taxon>
        <taxon>Burkholderiales</taxon>
        <taxon>Sphaerotilaceae</taxon>
        <taxon>Azohydromonas</taxon>
    </lineage>
</organism>
<reference evidence="4 5" key="1">
    <citation type="submission" date="2023-11" db="EMBL/GenBank/DDBJ databases">
        <title>Draft genome of Azohydromonas lata strain H1 (DSM1123), a polyhydroxyalkanoate producer.</title>
        <authorList>
            <person name="Traversa D."/>
            <person name="D'Addabbo P."/>
            <person name="Pazzani C."/>
            <person name="Manzari C."/>
            <person name="Chiara M."/>
            <person name="Scrascia M."/>
        </authorList>
    </citation>
    <scope>NUCLEOTIDE SEQUENCE [LARGE SCALE GENOMIC DNA]</scope>
    <source>
        <strain evidence="4 5">H1</strain>
    </source>
</reference>
<proteinExistence type="inferred from homology"/>
<protein>
    <submittedName>
        <fullName evidence="4">Replication initiation protein</fullName>
    </submittedName>
</protein>
<keyword evidence="5" id="KW-1185">Reference proteome</keyword>
<evidence type="ECO:0000259" key="3">
    <source>
        <dbReference type="Pfam" id="PF01051"/>
    </source>
</evidence>
<feature type="compositionally biased region" description="Low complexity" evidence="2">
    <location>
        <begin position="349"/>
        <end position="362"/>
    </location>
</feature>
<comment type="similarity">
    <text evidence="1">Belongs to the initiator RepB protein family.</text>
</comment>
<dbReference type="InterPro" id="IPR000525">
    <property type="entry name" value="Initiator_Rep_WH1"/>
</dbReference>
<name>A0ABU5IM84_9BURK</name>
<sequence>MVVKPVESIALRVTKGKATLLGRRFWNCLVKHAQSQSPNADNMYEMPVALLKKLSGFDSKNMEVLATTLTELQTIAVNWGDSPRNFNRESYRWESATLLSYASIRKKPGEGPTLVFDFHPAVRPYILKPEVYSLISLEIQRRFRTVGGLVLYEIGERYLSSPNGLSARLHWTEWHHILTSRGRDAGGKGKAPEWKYFKRDVLDPAVREVNKEQDKFSIDYHVAKAGRFTTDLQFVVKAKRKALGEAEGVEPSALERLAQWGVPDAEATRLLQRLEPQDRAKAVETVERRLQKSAQLGEVKSIAAYLQTVVTQGLESGAFSGAFPDVPDAESKPVAAPAEQGGKASARKAPTAAAAPATPAAPEALGGFPAPAVQEPPPAVAEPPAPPAYSAVPRAAVVPQVAELWMAARDLFLVLPEPDKQHWYARYEAERVGPQAALAVSPDYGRLPEVRIWRDFQKARQLNPAARLGTSALVYFSKWLAPVWTQEGRL</sequence>